<dbReference type="PROSITE" id="PS01124">
    <property type="entry name" value="HTH_ARAC_FAMILY_2"/>
    <property type="match status" value="1"/>
</dbReference>
<dbReference type="PROSITE" id="PS00041">
    <property type="entry name" value="HTH_ARAC_FAMILY_1"/>
    <property type="match status" value="1"/>
</dbReference>
<evidence type="ECO:0000259" key="4">
    <source>
        <dbReference type="PROSITE" id="PS01124"/>
    </source>
</evidence>
<evidence type="ECO:0000313" key="5">
    <source>
        <dbReference type="EMBL" id="MBC5648762.1"/>
    </source>
</evidence>
<organism evidence="5 6">
    <name type="scientific">Christensenella tenuis</name>
    <dbReference type="NCBI Taxonomy" id="2763033"/>
    <lineage>
        <taxon>Bacteria</taxon>
        <taxon>Bacillati</taxon>
        <taxon>Bacillota</taxon>
        <taxon>Clostridia</taxon>
        <taxon>Christensenellales</taxon>
        <taxon>Christensenellaceae</taxon>
        <taxon>Christensenella</taxon>
    </lineage>
</organism>
<dbReference type="InterPro" id="IPR014710">
    <property type="entry name" value="RmlC-like_jellyroll"/>
</dbReference>
<dbReference type="RefSeq" id="WP_186858215.1">
    <property type="nucleotide sequence ID" value="NZ_JACOON010000005.1"/>
</dbReference>
<dbReference type="InterPro" id="IPR003313">
    <property type="entry name" value="AraC-bd"/>
</dbReference>
<proteinExistence type="predicted"/>
<keyword evidence="6" id="KW-1185">Reference proteome</keyword>
<dbReference type="Gene3D" id="1.10.10.60">
    <property type="entry name" value="Homeodomain-like"/>
    <property type="match status" value="2"/>
</dbReference>
<dbReference type="EMBL" id="JACOON010000005">
    <property type="protein sequence ID" value="MBC5648762.1"/>
    <property type="molecule type" value="Genomic_DNA"/>
</dbReference>
<dbReference type="InterPro" id="IPR037923">
    <property type="entry name" value="HTH-like"/>
</dbReference>
<dbReference type="InterPro" id="IPR009057">
    <property type="entry name" value="Homeodomain-like_sf"/>
</dbReference>
<keyword evidence="1" id="KW-0805">Transcription regulation</keyword>
<gene>
    <name evidence="5" type="ORF">H8S18_10480</name>
</gene>
<dbReference type="Pfam" id="PF12833">
    <property type="entry name" value="HTH_18"/>
    <property type="match status" value="1"/>
</dbReference>
<reference evidence="5 6" key="1">
    <citation type="submission" date="2020-08" db="EMBL/GenBank/DDBJ databases">
        <title>Genome public.</title>
        <authorList>
            <person name="Liu C."/>
            <person name="Sun Q."/>
        </authorList>
    </citation>
    <scope>NUCLEOTIDE SEQUENCE [LARGE SCALE GENOMIC DNA]</scope>
    <source>
        <strain evidence="5 6">NSJ-35</strain>
    </source>
</reference>
<evidence type="ECO:0000313" key="6">
    <source>
        <dbReference type="Proteomes" id="UP000606889"/>
    </source>
</evidence>
<dbReference type="Proteomes" id="UP000606889">
    <property type="component" value="Unassembled WGS sequence"/>
</dbReference>
<evidence type="ECO:0000256" key="1">
    <source>
        <dbReference type="ARBA" id="ARBA00023015"/>
    </source>
</evidence>
<dbReference type="SUPFAM" id="SSF51215">
    <property type="entry name" value="Regulatory protein AraC"/>
    <property type="match status" value="1"/>
</dbReference>
<protein>
    <submittedName>
        <fullName evidence="5">Helix-turn-helix transcriptional regulator</fullName>
    </submittedName>
</protein>
<keyword evidence="3" id="KW-0804">Transcription</keyword>
<sequence length="286" mass="33008">MKNRYLSAFSQIDANFHHEILYISPRPFEGDSLFYRVNRAGVVRRTPSTFHIRRNETYCFGVVHCVFRGNGGVVFRGKEYPLCEGQLFLLPPYERHEYWSEGDNPLGLCFVEFYGGSTARLMDHILDHSGPVFDGTVFSDTLTYMISILSRLQAGDWLNVNLDLYGMLTAWCANIREDDPQNEIVRYVNAHFTENPLLEELAKQFGYNPAYFSRKFRQLTGMPLSQYILGRKISRACYLLIATKKSLEEIAETLGFYDVSHLIQRFRQVEGVTPAQYRRQNHGLAG</sequence>
<dbReference type="SMART" id="SM00342">
    <property type="entry name" value="HTH_ARAC"/>
    <property type="match status" value="1"/>
</dbReference>
<comment type="caution">
    <text evidence="5">The sequence shown here is derived from an EMBL/GenBank/DDBJ whole genome shotgun (WGS) entry which is preliminary data.</text>
</comment>
<feature type="domain" description="HTH araC/xylS-type" evidence="4">
    <location>
        <begin position="182"/>
        <end position="280"/>
    </location>
</feature>
<evidence type="ECO:0000256" key="3">
    <source>
        <dbReference type="ARBA" id="ARBA00023163"/>
    </source>
</evidence>
<dbReference type="PANTHER" id="PTHR43280">
    <property type="entry name" value="ARAC-FAMILY TRANSCRIPTIONAL REGULATOR"/>
    <property type="match status" value="1"/>
</dbReference>
<dbReference type="InterPro" id="IPR018060">
    <property type="entry name" value="HTH_AraC"/>
</dbReference>
<dbReference type="PANTHER" id="PTHR43280:SF28">
    <property type="entry name" value="HTH-TYPE TRANSCRIPTIONAL ACTIVATOR RHAS"/>
    <property type="match status" value="1"/>
</dbReference>
<evidence type="ECO:0000256" key="2">
    <source>
        <dbReference type="ARBA" id="ARBA00023125"/>
    </source>
</evidence>
<dbReference type="Gene3D" id="2.60.120.10">
    <property type="entry name" value="Jelly Rolls"/>
    <property type="match status" value="1"/>
</dbReference>
<name>A0ABR7EG62_9FIRM</name>
<dbReference type="SUPFAM" id="SSF46689">
    <property type="entry name" value="Homeodomain-like"/>
    <property type="match status" value="2"/>
</dbReference>
<accession>A0ABR7EG62</accession>
<dbReference type="InterPro" id="IPR018062">
    <property type="entry name" value="HTH_AraC-typ_CS"/>
</dbReference>
<dbReference type="Pfam" id="PF02311">
    <property type="entry name" value="AraC_binding"/>
    <property type="match status" value="1"/>
</dbReference>
<keyword evidence="2" id="KW-0238">DNA-binding</keyword>